<reference evidence="2 3" key="1">
    <citation type="submission" date="2016-10" db="EMBL/GenBank/DDBJ databases">
        <authorList>
            <person name="de Groot N.N."/>
        </authorList>
    </citation>
    <scope>NUCLEOTIDE SEQUENCE [LARGE SCALE GENOMIC DNA]</scope>
    <source>
        <strain evidence="3">L7-484,KACC 16230,DSM 25025</strain>
    </source>
</reference>
<feature type="transmembrane region" description="Helical" evidence="1">
    <location>
        <begin position="85"/>
        <end position="106"/>
    </location>
</feature>
<proteinExistence type="predicted"/>
<organism evidence="2 3">
    <name type="scientific">Aureimonas jatrophae</name>
    <dbReference type="NCBI Taxonomy" id="1166073"/>
    <lineage>
        <taxon>Bacteria</taxon>
        <taxon>Pseudomonadati</taxon>
        <taxon>Pseudomonadota</taxon>
        <taxon>Alphaproteobacteria</taxon>
        <taxon>Hyphomicrobiales</taxon>
        <taxon>Aurantimonadaceae</taxon>
        <taxon>Aureimonas</taxon>
    </lineage>
</organism>
<dbReference type="STRING" id="1166073.SAMN05192530_101402"/>
<accession>A0A1H0CPN5</accession>
<gene>
    <name evidence="2" type="ORF">SAMN05192530_101402</name>
</gene>
<dbReference type="InterPro" id="IPR046089">
    <property type="entry name" value="DUF6107"/>
</dbReference>
<name>A0A1H0CPN5_9HYPH</name>
<feature type="transmembrane region" description="Helical" evidence="1">
    <location>
        <begin position="12"/>
        <end position="34"/>
    </location>
</feature>
<evidence type="ECO:0000256" key="1">
    <source>
        <dbReference type="SAM" id="Phobius"/>
    </source>
</evidence>
<keyword evidence="3" id="KW-1185">Reference proteome</keyword>
<dbReference type="OrthoDB" id="7906947at2"/>
<keyword evidence="1" id="KW-1133">Transmembrane helix</keyword>
<protein>
    <submittedName>
        <fullName evidence="2">Uncharacterized protein</fullName>
    </submittedName>
</protein>
<dbReference type="EMBL" id="FNIT01000001">
    <property type="protein sequence ID" value="SDN59824.1"/>
    <property type="molecule type" value="Genomic_DNA"/>
</dbReference>
<keyword evidence="1" id="KW-0472">Membrane</keyword>
<keyword evidence="1" id="KW-0812">Transmembrane</keyword>
<feature type="transmembrane region" description="Helical" evidence="1">
    <location>
        <begin position="46"/>
        <end position="65"/>
    </location>
</feature>
<evidence type="ECO:0000313" key="3">
    <source>
        <dbReference type="Proteomes" id="UP000198793"/>
    </source>
</evidence>
<dbReference type="AlphaFoldDB" id="A0A1H0CPN5"/>
<dbReference type="Pfam" id="PF19602">
    <property type="entry name" value="DUF6107"/>
    <property type="match status" value="1"/>
</dbReference>
<dbReference type="Proteomes" id="UP000198793">
    <property type="component" value="Unassembled WGS sequence"/>
</dbReference>
<evidence type="ECO:0000313" key="2">
    <source>
        <dbReference type="EMBL" id="SDN59824.1"/>
    </source>
</evidence>
<dbReference type="RefSeq" id="WP_090668086.1">
    <property type="nucleotide sequence ID" value="NZ_FNIT01000001.1"/>
</dbReference>
<sequence length="115" mass="11542">MDTTVAGDVASPLVLLGAKCAGAIGGSVISIAYLLPEGRREAATRFLIGLATGLVFGGPAGLLLADHLGFGQALGATETAVMGSAAASLSAWWALGALGRFADGLFRQRRRGGRS</sequence>